<dbReference type="Gene3D" id="1.10.1200.10">
    <property type="entry name" value="ACP-like"/>
    <property type="match status" value="1"/>
</dbReference>
<dbReference type="PROSITE" id="PS50075">
    <property type="entry name" value="CARRIER"/>
    <property type="match status" value="1"/>
</dbReference>
<dbReference type="Pfam" id="PF00550">
    <property type="entry name" value="PP-binding"/>
    <property type="match status" value="1"/>
</dbReference>
<protein>
    <submittedName>
        <fullName evidence="2">Acyl carrier protein</fullName>
    </submittedName>
</protein>
<proteinExistence type="predicted"/>
<evidence type="ECO:0000259" key="1">
    <source>
        <dbReference type="PROSITE" id="PS50075"/>
    </source>
</evidence>
<dbReference type="SUPFAM" id="SSF47336">
    <property type="entry name" value="ACP-like"/>
    <property type="match status" value="1"/>
</dbReference>
<dbReference type="InterPro" id="IPR009081">
    <property type="entry name" value="PP-bd_ACP"/>
</dbReference>
<sequence length="83" mass="8775">MTYLDEVKATLIDVLSLGDAGQRLTADSPLLGSLPELDSMAVVSLIGALEERFDIAIDDDDISASTFETLGSLADFVAAKRAE</sequence>
<reference evidence="2 3" key="1">
    <citation type="submission" date="2020-03" db="EMBL/GenBank/DDBJ databases">
        <title>Genome sequence of strain Massilia sp. TW-1.</title>
        <authorList>
            <person name="Chaudhary D.K."/>
        </authorList>
    </citation>
    <scope>NUCLEOTIDE SEQUENCE [LARGE SCALE GENOMIC DNA]</scope>
    <source>
        <strain evidence="2 3">TW-1</strain>
    </source>
</reference>
<organism evidence="2 3">
    <name type="scientific">Telluria antibiotica</name>
    <dbReference type="NCBI Taxonomy" id="2717319"/>
    <lineage>
        <taxon>Bacteria</taxon>
        <taxon>Pseudomonadati</taxon>
        <taxon>Pseudomonadota</taxon>
        <taxon>Betaproteobacteria</taxon>
        <taxon>Burkholderiales</taxon>
        <taxon>Oxalobacteraceae</taxon>
        <taxon>Telluria group</taxon>
        <taxon>Telluria</taxon>
    </lineage>
</organism>
<dbReference type="Proteomes" id="UP000716322">
    <property type="component" value="Unassembled WGS sequence"/>
</dbReference>
<evidence type="ECO:0000313" key="3">
    <source>
        <dbReference type="Proteomes" id="UP000716322"/>
    </source>
</evidence>
<name>A0ABX0P7G5_9BURK</name>
<evidence type="ECO:0000313" key="2">
    <source>
        <dbReference type="EMBL" id="NIA53198.1"/>
    </source>
</evidence>
<keyword evidence="3" id="KW-1185">Reference proteome</keyword>
<feature type="domain" description="Carrier" evidence="1">
    <location>
        <begin position="1"/>
        <end position="81"/>
    </location>
</feature>
<dbReference type="EMBL" id="JAAQOM010000003">
    <property type="protein sequence ID" value="NIA53198.1"/>
    <property type="molecule type" value="Genomic_DNA"/>
</dbReference>
<dbReference type="RefSeq" id="WP_166857569.1">
    <property type="nucleotide sequence ID" value="NZ_JAAQOM010000003.1"/>
</dbReference>
<comment type="caution">
    <text evidence="2">The sequence shown here is derived from an EMBL/GenBank/DDBJ whole genome shotgun (WGS) entry which is preliminary data.</text>
</comment>
<dbReference type="InterPro" id="IPR036736">
    <property type="entry name" value="ACP-like_sf"/>
</dbReference>
<accession>A0ABX0P7G5</accession>
<gene>
    <name evidence="2" type="ORF">HAV22_05965</name>
</gene>